<dbReference type="PIRSF" id="PIRSF037037">
    <property type="entry name" value="Kelch-like_protein_gigaxonin"/>
    <property type="match status" value="1"/>
</dbReference>
<evidence type="ECO:0000256" key="3">
    <source>
        <dbReference type="SAM" id="MobiDB-lite"/>
    </source>
</evidence>
<dbReference type="SMART" id="SM00875">
    <property type="entry name" value="BACK"/>
    <property type="match status" value="1"/>
</dbReference>
<feature type="domain" description="BTB" evidence="4">
    <location>
        <begin position="84"/>
        <end position="150"/>
    </location>
</feature>
<dbReference type="PANTHER" id="PTHR45632:SF3">
    <property type="entry name" value="KELCH-LIKE PROTEIN 32"/>
    <property type="match status" value="1"/>
</dbReference>
<accession>A0A7M5WV65</accession>
<dbReference type="Pfam" id="PF01344">
    <property type="entry name" value="Kelch_1"/>
    <property type="match status" value="2"/>
</dbReference>
<feature type="region of interest" description="Disordered" evidence="3">
    <location>
        <begin position="645"/>
        <end position="670"/>
    </location>
</feature>
<dbReference type="SMART" id="SM00225">
    <property type="entry name" value="BTB"/>
    <property type="match status" value="1"/>
</dbReference>
<keyword evidence="2" id="KW-0677">Repeat</keyword>
<dbReference type="OrthoDB" id="45365at2759"/>
<evidence type="ECO:0000313" key="5">
    <source>
        <dbReference type="EnsemblMetazoa" id="CLYHEMP013629.1"/>
    </source>
</evidence>
<evidence type="ECO:0000259" key="4">
    <source>
        <dbReference type="PROSITE" id="PS50097"/>
    </source>
</evidence>
<dbReference type="PROSITE" id="PS50097">
    <property type="entry name" value="BTB"/>
    <property type="match status" value="1"/>
</dbReference>
<dbReference type="Pfam" id="PF24681">
    <property type="entry name" value="Kelch_KLHDC2_KLHL20_DRC7"/>
    <property type="match status" value="1"/>
</dbReference>
<evidence type="ECO:0000256" key="1">
    <source>
        <dbReference type="ARBA" id="ARBA00022441"/>
    </source>
</evidence>
<dbReference type="SUPFAM" id="SSF54695">
    <property type="entry name" value="POZ domain"/>
    <property type="match status" value="1"/>
</dbReference>
<dbReference type="EnsemblMetazoa" id="CLYHEMT013629.1">
    <property type="protein sequence ID" value="CLYHEMP013629.1"/>
    <property type="gene ID" value="CLYHEMG013629"/>
</dbReference>
<dbReference type="InterPro" id="IPR006652">
    <property type="entry name" value="Kelch_1"/>
</dbReference>
<sequence>MEEQEFGGGNFKLFYPTQPLADIMNNNEIQQNLSKEDSFKFTMTQLQQRHPSVTKPFQEEFVDVNIKNGFFDAANKMRRQGVLTDVSLVVDQQTFHTHKLILCSCSDYFTSMFNGPLAHHGQQVFISGVSAQSMEAILNYVYTGSIIINEEFIQDILEAACLFLLKNLRERCARFLRDRLDGGNCLQIFSIAKSCSLLTLMEDSLEFISAIFQDISALNDFKQLSFDELIDVLSLEDLAVPSEDYVLEAAFRWLNHDLYGRQQKFVEVLKAIHLPYVSDDMLKQVMENEKSLRTFPELEILFRSALRLTVENWTLSKDSDFNLLQPKSWINPRKCIQCIPSLIAMGGPTLNLFNSELGKWCEITKCKPRHCPGMDVVGSTIYVVGGSLEWKRKRTGEYYNTEKNEWIPMADMHTPRSNFGLVNLEGKLYAIGGYDGNFPLKSAEVYDPRTNQWTQISDMSTARDGACNVSDGESIYVIGGYDGHEYRLTTEVYKPETGVWDISSIPETSVQRQNAMCVYFDSSIYIIGGYHGDTYHSSMEVLDLETNEWSFASPLSAPRHHAGAAAMNGNIYICGGWSAHIPVSHVDVYSIAQDTWRRVSPLPTPTMIRSVAVNFPRKCILNLFANSNSDMAAYRASRIRSLRSISESSSSGNEKTQTEAEAFLTSSTDE</sequence>
<dbReference type="AlphaFoldDB" id="A0A7M5WV65"/>
<dbReference type="InterPro" id="IPR011333">
    <property type="entry name" value="SKP1/BTB/POZ_sf"/>
</dbReference>
<dbReference type="SMART" id="SM00612">
    <property type="entry name" value="Kelch"/>
    <property type="match status" value="5"/>
</dbReference>
<dbReference type="Gene3D" id="1.25.40.420">
    <property type="match status" value="1"/>
</dbReference>
<dbReference type="PANTHER" id="PTHR45632">
    <property type="entry name" value="LD33804P"/>
    <property type="match status" value="1"/>
</dbReference>
<dbReference type="InterPro" id="IPR015915">
    <property type="entry name" value="Kelch-typ_b-propeller"/>
</dbReference>
<dbReference type="InterPro" id="IPR011705">
    <property type="entry name" value="BACK"/>
</dbReference>
<evidence type="ECO:0000256" key="2">
    <source>
        <dbReference type="ARBA" id="ARBA00022737"/>
    </source>
</evidence>
<dbReference type="InterPro" id="IPR017096">
    <property type="entry name" value="BTB-kelch_protein"/>
</dbReference>
<dbReference type="InterPro" id="IPR000210">
    <property type="entry name" value="BTB/POZ_dom"/>
</dbReference>
<proteinExistence type="predicted"/>
<name>A0A7M5WV65_9CNID</name>
<dbReference type="Gene3D" id="2.120.10.80">
    <property type="entry name" value="Kelch-type beta propeller"/>
    <property type="match status" value="2"/>
</dbReference>
<dbReference type="Proteomes" id="UP000594262">
    <property type="component" value="Unplaced"/>
</dbReference>
<dbReference type="SUPFAM" id="SSF117281">
    <property type="entry name" value="Kelch motif"/>
    <property type="match status" value="1"/>
</dbReference>
<protein>
    <recommendedName>
        <fullName evidence="4">BTB domain-containing protein</fullName>
    </recommendedName>
</protein>
<keyword evidence="6" id="KW-1185">Reference proteome</keyword>
<organism evidence="5 6">
    <name type="scientific">Clytia hemisphaerica</name>
    <dbReference type="NCBI Taxonomy" id="252671"/>
    <lineage>
        <taxon>Eukaryota</taxon>
        <taxon>Metazoa</taxon>
        <taxon>Cnidaria</taxon>
        <taxon>Hydrozoa</taxon>
        <taxon>Hydroidolina</taxon>
        <taxon>Leptothecata</taxon>
        <taxon>Obeliida</taxon>
        <taxon>Clytiidae</taxon>
        <taxon>Clytia</taxon>
    </lineage>
</organism>
<dbReference type="PRINTS" id="PR00501">
    <property type="entry name" value="KELCHREPEAT"/>
</dbReference>
<dbReference type="Pfam" id="PF07707">
    <property type="entry name" value="BACK"/>
    <property type="match status" value="1"/>
</dbReference>
<dbReference type="Gene3D" id="3.30.710.10">
    <property type="entry name" value="Potassium Channel Kv1.1, Chain A"/>
    <property type="match status" value="1"/>
</dbReference>
<reference evidence="5" key="1">
    <citation type="submission" date="2021-01" db="UniProtKB">
        <authorList>
            <consortium name="EnsemblMetazoa"/>
        </authorList>
    </citation>
    <scope>IDENTIFICATION</scope>
</reference>
<keyword evidence="1" id="KW-0880">Kelch repeat</keyword>
<evidence type="ECO:0000313" key="6">
    <source>
        <dbReference type="Proteomes" id="UP000594262"/>
    </source>
</evidence>
<dbReference type="Pfam" id="PF00651">
    <property type="entry name" value="BTB"/>
    <property type="match status" value="1"/>
</dbReference>